<sequence length="1199" mass="129629">MFALDQLWERQRGGLLTHRAYEELGGVSGALAERAETVWRRAVREADGPDGPGQAEGADEATARRLFTRLVRLPLGGPAATRRVVPRAELGEPEWTVAQAPARERLVVIGLDDEKRETVELAHEALIRAWERLGAWVERDRDFLAWREGIRHDRERWEAAGRAPDLLPTASALDAARRWERERGEDLSGADADFLRRGRDRERTRTLRRRGLFTGLGTVLAPAAVLGSLFVYQTGVTEERAAEADSRSMAATSTDLRATDPALSALLAISAYRRSPTEAARDALLQSYLTYGRARRLMSGTPGRVREVAASEDGRVVLATTALGRATLFVRDDDGRIRRIHLPAEAEAAHPVVARDGKGAGYVASNGKLIWYQVRAETDTLVANGRTISAAPIASTRGSAFRQAAVSPDGSRVVAVVSDDLVVWDLAGGSVVRGIAPPEGQDFLAVWFGADRDTVLAYTGDSMAGRDYTLRAYEGSRPPRTVVSGVNGVEVSGDGRAVVFCRGTDVSAKALYQVVQVADGRESGRFASEGPCVERIAIDRTGRHIAVSDLVGDVMRLADTKQRKLISEIGARAGVGATDTALGSRRPYGQLVREDGRFSLLGHDPTGVTVTGMSAGAREFLSVDRDAMGTALTPDGATAISKWRDAELIRTHTVAGADAGAGAGGFTTAASVDRPGPGARDSLKVSGDGSLAADPVDSDIVIREVPSLREVSVLSPAETGTPSLYEFTDDRHLLITTHTTVERWDARSGQRVDRVDLRDLDLDLAGSSSDTPATWPYPKEAHVAVLGDTSLHVVDLRTGREVRELRVEIGSDATGLRIDATGRYMAVFRRGGDWELWRLDPARRELGPISGVGGTGAGGEFTGVIEVQDQLVSRRESTERWLAAVYDDLALTTQVNDGRDVLDGAYRLPTSSSSMPSVMLEMLGLLEVEDGHRVLELGSGTGYHAAWLAYRLGSARVTTVDVDPVLVAQAAENLRSAGLSPRVVRGDGERGWPDGSPFDRVIATYTVAEIPYAWVEQAPAGRIVAPWGGSFFSHSFAALEVADGEAHGRFSGYPAFMRTRSGRPHRGYLSDFLHHTNDDTPSRSDLSPLAITGDADAQFFIGLEVPNAWHLLVEAEDGSGEATLWLLADDRRSWAAAEYVPGADEYAIGQYGPRRLWEEVERAYRRWADRGSPARDRAGLTVTRTGAHVWLDSPDNSLT</sequence>
<organism evidence="1 2">
    <name type="scientific">Streptomyces scopuliridis</name>
    <dbReference type="NCBI Taxonomy" id="452529"/>
    <lineage>
        <taxon>Bacteria</taxon>
        <taxon>Bacillati</taxon>
        <taxon>Actinomycetota</taxon>
        <taxon>Actinomycetes</taxon>
        <taxon>Kitasatosporales</taxon>
        <taxon>Streptomycetaceae</taxon>
        <taxon>Streptomyces</taxon>
    </lineage>
</organism>
<evidence type="ECO:0000313" key="2">
    <source>
        <dbReference type="Proteomes" id="UP001348369"/>
    </source>
</evidence>
<name>A0ACD4ZJ32_9ACTN</name>
<dbReference type="EMBL" id="CP109109">
    <property type="protein sequence ID" value="WSB98492.1"/>
    <property type="molecule type" value="Genomic_DNA"/>
</dbReference>
<protein>
    <submittedName>
        <fullName evidence="1">Methyltransferase domain-containing protein</fullName>
    </submittedName>
</protein>
<proteinExistence type="predicted"/>
<gene>
    <name evidence="1" type="ORF">OG835_16640</name>
</gene>
<evidence type="ECO:0000313" key="1">
    <source>
        <dbReference type="EMBL" id="WSB98492.1"/>
    </source>
</evidence>
<keyword evidence="1" id="KW-0489">Methyltransferase</keyword>
<keyword evidence="2" id="KW-1185">Reference proteome</keyword>
<accession>A0ACD4ZJ32</accession>
<reference evidence="1" key="1">
    <citation type="submission" date="2022-10" db="EMBL/GenBank/DDBJ databases">
        <title>The complete genomes of actinobacterial strains from the NBC collection.</title>
        <authorList>
            <person name="Joergensen T.S."/>
            <person name="Alvarez Arevalo M."/>
            <person name="Sterndorff E.B."/>
            <person name="Faurdal D."/>
            <person name="Vuksanovic O."/>
            <person name="Mourched A.-S."/>
            <person name="Charusanti P."/>
            <person name="Shaw S."/>
            <person name="Blin K."/>
            <person name="Weber T."/>
        </authorList>
    </citation>
    <scope>NUCLEOTIDE SEQUENCE</scope>
    <source>
        <strain evidence="1">NBC 01771</strain>
    </source>
</reference>
<keyword evidence="1" id="KW-0808">Transferase</keyword>
<dbReference type="Proteomes" id="UP001348369">
    <property type="component" value="Chromosome"/>
</dbReference>